<accession>A0ACC2TDU6</accession>
<evidence type="ECO:0000313" key="2">
    <source>
        <dbReference type="Proteomes" id="UP001165960"/>
    </source>
</evidence>
<organism evidence="1 2">
    <name type="scientific">Entomophthora muscae</name>
    <dbReference type="NCBI Taxonomy" id="34485"/>
    <lineage>
        <taxon>Eukaryota</taxon>
        <taxon>Fungi</taxon>
        <taxon>Fungi incertae sedis</taxon>
        <taxon>Zoopagomycota</taxon>
        <taxon>Entomophthoromycotina</taxon>
        <taxon>Entomophthoromycetes</taxon>
        <taxon>Entomophthorales</taxon>
        <taxon>Entomophthoraceae</taxon>
        <taxon>Entomophthora</taxon>
    </lineage>
</organism>
<proteinExistence type="predicted"/>
<evidence type="ECO:0000313" key="1">
    <source>
        <dbReference type="EMBL" id="KAJ9072772.1"/>
    </source>
</evidence>
<dbReference type="Proteomes" id="UP001165960">
    <property type="component" value="Unassembled WGS sequence"/>
</dbReference>
<reference evidence="1" key="1">
    <citation type="submission" date="2022-04" db="EMBL/GenBank/DDBJ databases">
        <title>Genome of the entomopathogenic fungus Entomophthora muscae.</title>
        <authorList>
            <person name="Elya C."/>
            <person name="Lovett B.R."/>
            <person name="Lee E."/>
            <person name="Macias A.M."/>
            <person name="Hajek A.E."/>
            <person name="De Bivort B.L."/>
            <person name="Kasson M.T."/>
            <person name="De Fine Licht H.H."/>
            <person name="Stajich J.E."/>
        </authorList>
    </citation>
    <scope>NUCLEOTIDE SEQUENCE</scope>
    <source>
        <strain evidence="1">Berkeley</strain>
    </source>
</reference>
<dbReference type="EMBL" id="QTSX02002966">
    <property type="protein sequence ID" value="KAJ9072772.1"/>
    <property type="molecule type" value="Genomic_DNA"/>
</dbReference>
<protein>
    <submittedName>
        <fullName evidence="1">Phosphatidylinositol-3-phosphatase SAC1</fullName>
    </submittedName>
</protein>
<sequence>MADDIDVESWLEAPYKPEAPTDIQQSEPVRSTKHIETSRSSGSDRRRERDSKESSRRRSRSRERSHRSSRHRSRSQERDRRHHRSSRRSRSRSRSSRHRRERSSDRRRSSRDSRRDRTPPKIIRKERTPSPILSEHDRDQLSFEIFFSKVGRVRDARIVSDRNSRRSKGVGYVEFYDIKSVEPALALTGHKLLGIPVIVQNTEAEKNRIAEANAAALRCATSSSLSSHRLYIGNLQYNLSEEDLKALFEPFGAIDLIEIPKDLATGRGRGYAFIQYRASDDSKIALTQMNGFELGGRPIRVGLVSDKAGTTSSLDDPDGGMVLNSHSRAELMKKLARPDEMELMSPPSVEIMPPPAPVSRSVILENMFDPDEESEPNWEQLLEDEVEAECTKHGRVCHIHLEGESTGTIYVKFERPSEARKAIDALNGRWFGGRQVVAKCIPDVAYNSRFPRAP</sequence>
<comment type="caution">
    <text evidence="1">The sequence shown here is derived from an EMBL/GenBank/DDBJ whole genome shotgun (WGS) entry which is preliminary data.</text>
</comment>
<name>A0ACC2TDU6_9FUNG</name>
<gene>
    <name evidence="1" type="primary">rsd1_3</name>
    <name evidence="1" type="ORF">DSO57_1023806</name>
</gene>
<keyword evidence="2" id="KW-1185">Reference proteome</keyword>